<dbReference type="EMBL" id="RBKU01000001">
    <property type="protein sequence ID" value="RKR80734.1"/>
    <property type="molecule type" value="Genomic_DNA"/>
</dbReference>
<evidence type="ECO:0008006" key="3">
    <source>
        <dbReference type="Google" id="ProtNLM"/>
    </source>
</evidence>
<reference evidence="1 2" key="1">
    <citation type="submission" date="2018-10" db="EMBL/GenBank/DDBJ databases">
        <title>Genomic Encyclopedia of Archaeal and Bacterial Type Strains, Phase II (KMG-II): from individual species to whole genera.</title>
        <authorList>
            <person name="Goeker M."/>
        </authorList>
    </citation>
    <scope>NUCLEOTIDE SEQUENCE [LARGE SCALE GENOMIC DNA]</scope>
    <source>
        <strain evidence="1 2">DSM 18602</strain>
    </source>
</reference>
<protein>
    <recommendedName>
        <fullName evidence="3">SnoaL-like protein</fullName>
    </recommendedName>
</protein>
<dbReference type="AlphaFoldDB" id="A0A495IXF5"/>
<dbReference type="Gene3D" id="3.10.450.50">
    <property type="match status" value="1"/>
</dbReference>
<sequence length="127" mass="14285">MINMKETINHYLAAWNEKTATAVKAAFQKCCTPDVTYTDRNAPTYTEEGGFVIKGIDLLTALVMGSHAKVPGRAFSLLTMPQYFDGHCHYSWGLHIPGQDEKAGWDYIVYNEQNLITRIVGFLPEQV</sequence>
<evidence type="ECO:0000313" key="1">
    <source>
        <dbReference type="EMBL" id="RKR80734.1"/>
    </source>
</evidence>
<dbReference type="InterPro" id="IPR032710">
    <property type="entry name" value="NTF2-like_dom_sf"/>
</dbReference>
<organism evidence="1 2">
    <name type="scientific">Mucilaginibacter gracilis</name>
    <dbReference type="NCBI Taxonomy" id="423350"/>
    <lineage>
        <taxon>Bacteria</taxon>
        <taxon>Pseudomonadati</taxon>
        <taxon>Bacteroidota</taxon>
        <taxon>Sphingobacteriia</taxon>
        <taxon>Sphingobacteriales</taxon>
        <taxon>Sphingobacteriaceae</taxon>
        <taxon>Mucilaginibacter</taxon>
    </lineage>
</organism>
<dbReference type="OrthoDB" id="9808719at2"/>
<accession>A0A495IXF5</accession>
<evidence type="ECO:0000313" key="2">
    <source>
        <dbReference type="Proteomes" id="UP000268007"/>
    </source>
</evidence>
<keyword evidence="2" id="KW-1185">Reference proteome</keyword>
<name>A0A495IXF5_9SPHI</name>
<dbReference type="SUPFAM" id="SSF54427">
    <property type="entry name" value="NTF2-like"/>
    <property type="match status" value="1"/>
</dbReference>
<proteinExistence type="predicted"/>
<dbReference type="Proteomes" id="UP000268007">
    <property type="component" value="Unassembled WGS sequence"/>
</dbReference>
<dbReference type="RefSeq" id="WP_121196570.1">
    <property type="nucleotide sequence ID" value="NZ_RBKU01000001.1"/>
</dbReference>
<comment type="caution">
    <text evidence="1">The sequence shown here is derived from an EMBL/GenBank/DDBJ whole genome shotgun (WGS) entry which is preliminary data.</text>
</comment>
<gene>
    <name evidence="1" type="ORF">BDD43_0866</name>
</gene>